<feature type="compositionally biased region" description="Polar residues" evidence="9">
    <location>
        <begin position="53"/>
        <end position="64"/>
    </location>
</feature>
<keyword evidence="4" id="KW-0378">Hydrolase</keyword>
<dbReference type="Pfam" id="PF13481">
    <property type="entry name" value="AAA_25"/>
    <property type="match status" value="1"/>
</dbReference>
<dbReference type="GO" id="GO:0140664">
    <property type="term" value="F:ATP-dependent DNA damage sensor activity"/>
    <property type="evidence" value="ECO:0007669"/>
    <property type="project" value="InterPro"/>
</dbReference>
<dbReference type="PANTHER" id="PTHR32472">
    <property type="entry name" value="DNA REPAIR PROTEIN RADA"/>
    <property type="match status" value="1"/>
</dbReference>
<dbReference type="Gene3D" id="3.30.230.10">
    <property type="match status" value="1"/>
</dbReference>
<evidence type="ECO:0000256" key="6">
    <source>
        <dbReference type="ARBA" id="ARBA00023016"/>
    </source>
</evidence>
<feature type="region of interest" description="Disordered" evidence="9">
    <location>
        <begin position="37"/>
        <end position="85"/>
    </location>
</feature>
<dbReference type="SUPFAM" id="SSF54211">
    <property type="entry name" value="Ribosomal protein S5 domain 2-like"/>
    <property type="match status" value="1"/>
</dbReference>
<evidence type="ECO:0000256" key="7">
    <source>
        <dbReference type="ARBA" id="ARBA00023125"/>
    </source>
</evidence>
<dbReference type="GO" id="GO:0005524">
    <property type="term" value="F:ATP binding"/>
    <property type="evidence" value="ECO:0007669"/>
    <property type="project" value="UniProtKB-KW"/>
</dbReference>
<proteinExistence type="predicted"/>
<keyword evidence="5" id="KW-0067">ATP-binding</keyword>
<sequence length="646" mass="69928">MRGFRLFRLRKALHTSSVQNPNPIPFATCCESRNWPQQPRNLHSTPQRRFPSSAATDNETTAPSWSAFPNLPRPPPPDPTSQQTPAVETVYDPTAGCVVTTTESSGGAGMEVEPGGSEGEDTAPSLEASSRVYRDVIGSSSVSGSVRKKGKMKSVFVCVDCGYSDGKWWGMCRECGEAGTMKRFAVESAQVESAQEKKGCGTRLPEDLERSWLPKEATPVRLSDVSNQIDESNWRFPLRGEFGAEVERVLGGGLVPGSLVLVGGDPGVGKSTLLLQIAALIGEGDNEDVPSRVLYVSGEESVEQIANRADRLQIQTEGLFLHSNTDVEDILEQAQPLSPKALIIDSIQTVYLQRVTGSAGGLTQVKECTSALLRFAKKTNIPVLLSGHVTKSGEIAGPRLLEHIVDVVLYMEGERLSSHRLLRSVKNRFGSTDELGVFKMSEVGLQGVPNPSEIFLGEQHSNSDYLAGLAVAVVMDGSRSFLIEVQALCVAGSSTMMHVNGIQRSRADMIISVITKQAGLKLQENGIFLNVVSGFILTETAGDLAIAAAICSRHDTSTNSFFFLFFFLECPIPNGIAFIAEIDLSGELRMVPRMDKRVHTLAKLGYKKCIVPKSAENLLPAANLLGMEVVGCVNLKQMINTVFRKV</sequence>
<dbReference type="GO" id="GO:0003684">
    <property type="term" value="F:damaged DNA binding"/>
    <property type="evidence" value="ECO:0007669"/>
    <property type="project" value="InterPro"/>
</dbReference>
<gene>
    <name evidence="11" type="ORF">SHERM_14947</name>
</gene>
<dbReference type="Proteomes" id="UP001153555">
    <property type="component" value="Unassembled WGS sequence"/>
</dbReference>
<evidence type="ECO:0000256" key="2">
    <source>
        <dbReference type="ARBA" id="ARBA00022741"/>
    </source>
</evidence>
<keyword evidence="12" id="KW-1185">Reference proteome</keyword>
<dbReference type="SMART" id="SM00382">
    <property type="entry name" value="AAA"/>
    <property type="match status" value="1"/>
</dbReference>
<evidence type="ECO:0000256" key="3">
    <source>
        <dbReference type="ARBA" id="ARBA00022763"/>
    </source>
</evidence>
<dbReference type="Gene3D" id="3.40.50.300">
    <property type="entry name" value="P-loop containing nucleotide triphosphate hydrolases"/>
    <property type="match status" value="1"/>
</dbReference>
<protein>
    <recommendedName>
        <fullName evidence="10">RecA family profile 1 domain-containing protein</fullName>
    </recommendedName>
</protein>
<evidence type="ECO:0000313" key="11">
    <source>
        <dbReference type="EMBL" id="CAA0814675.1"/>
    </source>
</evidence>
<dbReference type="FunFam" id="3.40.50.300:FF:000050">
    <property type="entry name" value="DNA repair protein RadA"/>
    <property type="match status" value="1"/>
</dbReference>
<evidence type="ECO:0000256" key="5">
    <source>
        <dbReference type="ARBA" id="ARBA00022840"/>
    </source>
</evidence>
<evidence type="ECO:0000259" key="10">
    <source>
        <dbReference type="PROSITE" id="PS50162"/>
    </source>
</evidence>
<keyword evidence="8" id="KW-0234">DNA repair</keyword>
<feature type="domain" description="RecA family profile 1" evidence="10">
    <location>
        <begin position="235"/>
        <end position="389"/>
    </location>
</feature>
<dbReference type="GO" id="GO:0016787">
    <property type="term" value="F:hydrolase activity"/>
    <property type="evidence" value="ECO:0007669"/>
    <property type="project" value="UniProtKB-KW"/>
</dbReference>
<organism evidence="11 12">
    <name type="scientific">Striga hermonthica</name>
    <name type="common">Purple witchweed</name>
    <name type="synonym">Buchnera hermonthica</name>
    <dbReference type="NCBI Taxonomy" id="68872"/>
    <lineage>
        <taxon>Eukaryota</taxon>
        <taxon>Viridiplantae</taxon>
        <taxon>Streptophyta</taxon>
        <taxon>Embryophyta</taxon>
        <taxon>Tracheophyta</taxon>
        <taxon>Spermatophyta</taxon>
        <taxon>Magnoliopsida</taxon>
        <taxon>eudicotyledons</taxon>
        <taxon>Gunneridae</taxon>
        <taxon>Pentapetalae</taxon>
        <taxon>asterids</taxon>
        <taxon>lamiids</taxon>
        <taxon>Lamiales</taxon>
        <taxon>Orobanchaceae</taxon>
        <taxon>Buchnereae</taxon>
        <taxon>Striga</taxon>
    </lineage>
</organism>
<dbReference type="PANTHER" id="PTHR32472:SF10">
    <property type="entry name" value="DNA REPAIR PROTEIN RADA-LIKE PROTEIN"/>
    <property type="match status" value="1"/>
</dbReference>
<evidence type="ECO:0000256" key="9">
    <source>
        <dbReference type="SAM" id="MobiDB-lite"/>
    </source>
</evidence>
<evidence type="ECO:0000256" key="4">
    <source>
        <dbReference type="ARBA" id="ARBA00022801"/>
    </source>
</evidence>
<dbReference type="InterPro" id="IPR004504">
    <property type="entry name" value="DNA_repair_RadA"/>
</dbReference>
<keyword evidence="2" id="KW-0547">Nucleotide-binding</keyword>
<name>A0A9N7R760_STRHE</name>
<keyword evidence="1" id="KW-0479">Metal-binding</keyword>
<dbReference type="OrthoDB" id="41505at2759"/>
<evidence type="ECO:0000256" key="8">
    <source>
        <dbReference type="ARBA" id="ARBA00023204"/>
    </source>
</evidence>
<evidence type="ECO:0000256" key="1">
    <source>
        <dbReference type="ARBA" id="ARBA00022723"/>
    </source>
</evidence>
<keyword evidence="6" id="KW-0346">Stress response</keyword>
<dbReference type="AlphaFoldDB" id="A0A9N7R760"/>
<dbReference type="NCBIfam" id="TIGR00416">
    <property type="entry name" value="sms"/>
    <property type="match status" value="1"/>
</dbReference>
<dbReference type="PROSITE" id="PS50162">
    <property type="entry name" value="RECA_2"/>
    <property type="match status" value="1"/>
</dbReference>
<dbReference type="SUPFAM" id="SSF52540">
    <property type="entry name" value="P-loop containing nucleoside triphosphate hydrolases"/>
    <property type="match status" value="1"/>
</dbReference>
<comment type="caution">
    <text evidence="11">The sequence shown here is derived from an EMBL/GenBank/DDBJ whole genome shotgun (WGS) entry which is preliminary data.</text>
</comment>
<dbReference type="GO" id="GO:0046872">
    <property type="term" value="F:metal ion binding"/>
    <property type="evidence" value="ECO:0007669"/>
    <property type="project" value="UniProtKB-KW"/>
</dbReference>
<keyword evidence="3" id="KW-0227">DNA damage</keyword>
<dbReference type="InterPro" id="IPR020588">
    <property type="entry name" value="RecA_ATP-bd"/>
</dbReference>
<feature type="compositionally biased region" description="Polar residues" evidence="9">
    <location>
        <begin position="37"/>
        <end position="47"/>
    </location>
</feature>
<reference evidence="11" key="1">
    <citation type="submission" date="2019-12" db="EMBL/GenBank/DDBJ databases">
        <authorList>
            <person name="Scholes J."/>
        </authorList>
    </citation>
    <scope>NUCLEOTIDE SEQUENCE</scope>
</reference>
<dbReference type="CDD" id="cd01121">
    <property type="entry name" value="RadA_SMS_N"/>
    <property type="match status" value="1"/>
</dbReference>
<dbReference type="InterPro" id="IPR020568">
    <property type="entry name" value="Ribosomal_Su5_D2-typ_SF"/>
</dbReference>
<dbReference type="GO" id="GO:0000725">
    <property type="term" value="P:recombinational repair"/>
    <property type="evidence" value="ECO:0007669"/>
    <property type="project" value="TreeGrafter"/>
</dbReference>
<dbReference type="PRINTS" id="PR01874">
    <property type="entry name" value="DNAREPAIRADA"/>
</dbReference>
<dbReference type="FunFam" id="3.30.230.10:FF:000053">
    <property type="entry name" value="DNA repair protein radA isogeny"/>
    <property type="match status" value="1"/>
</dbReference>
<dbReference type="EMBL" id="CACSLK010012206">
    <property type="protein sequence ID" value="CAA0814675.1"/>
    <property type="molecule type" value="Genomic_DNA"/>
</dbReference>
<feature type="region of interest" description="Disordered" evidence="9">
    <location>
        <begin position="101"/>
        <end position="130"/>
    </location>
</feature>
<evidence type="ECO:0000313" key="12">
    <source>
        <dbReference type="Proteomes" id="UP001153555"/>
    </source>
</evidence>
<dbReference type="InterPro" id="IPR003593">
    <property type="entry name" value="AAA+_ATPase"/>
</dbReference>
<dbReference type="InterPro" id="IPR014721">
    <property type="entry name" value="Ribsml_uS5_D2-typ_fold_subgr"/>
</dbReference>
<accession>A0A9N7R760</accession>
<dbReference type="InterPro" id="IPR027417">
    <property type="entry name" value="P-loop_NTPase"/>
</dbReference>
<keyword evidence="7" id="KW-0238">DNA-binding</keyword>